<dbReference type="SUPFAM" id="SSF51735">
    <property type="entry name" value="NAD(P)-binding Rossmann-fold domains"/>
    <property type="match status" value="1"/>
</dbReference>
<evidence type="ECO:0000256" key="4">
    <source>
        <dbReference type="SAM" id="MobiDB-lite"/>
    </source>
</evidence>
<comment type="similarity">
    <text evidence="1 3">Belongs to the short-chain dehydrogenases/reductases (SDR) family.</text>
</comment>
<dbReference type="PANTHER" id="PTHR44196">
    <property type="entry name" value="DEHYDROGENASE/REDUCTASE SDR FAMILY MEMBER 7B"/>
    <property type="match status" value="1"/>
</dbReference>
<accession>A0A193FQF7</accession>
<dbReference type="AlphaFoldDB" id="A0A193FQF7"/>
<dbReference type="PRINTS" id="PR00080">
    <property type="entry name" value="SDRFAMILY"/>
</dbReference>
<evidence type="ECO:0000313" key="6">
    <source>
        <dbReference type="EMBL" id="ANN74459.1"/>
    </source>
</evidence>
<dbReference type="PRINTS" id="PR00081">
    <property type="entry name" value="GDHRDH"/>
</dbReference>
<protein>
    <submittedName>
        <fullName evidence="6">Short-chain dehydrogenase</fullName>
    </submittedName>
</protein>
<dbReference type="EMBL" id="CP016170">
    <property type="protein sequence ID" value="ANN69314.1"/>
    <property type="molecule type" value="Genomic_DNA"/>
</dbReference>
<dbReference type="KEGG" id="bbro:BAU06_01160"/>
<dbReference type="EMBL" id="CP016171">
    <property type="protein sequence ID" value="ANN74459.1"/>
    <property type="molecule type" value="Genomic_DNA"/>
</dbReference>
<feature type="region of interest" description="Disordered" evidence="4">
    <location>
        <begin position="264"/>
        <end position="305"/>
    </location>
</feature>
<dbReference type="PANTHER" id="PTHR44196:SF1">
    <property type="entry name" value="DEHYDROGENASE_REDUCTASE SDR FAMILY MEMBER 7B"/>
    <property type="match status" value="1"/>
</dbReference>
<sequence>MAGKTFVVTGASSGFGRGVALELASQGANVVLAARRVTVLEEVAEEVRTRGGVPLVVATDVGRQEDVRRLADAAVSRFGAIDVWINNAGVLAIGRFEDIPVEDHARLVQTNVMGVIYGSHAAMRLFRAQGRGVLVNVGSAESVVPLAYHASYSASKAAVLGLGRALDQEIRLGGERDIHVATVLPWAADTPVSEHAANYSGRTPRLISMDDPQTVVDAIVWVSIHPQDTLPVGWKARGVYVMHHLLPGTTESIAADMAHREQMEKAPPAPATGGALYRPLPAGTGVDGGNRARQRMEDAQTGGGS</sequence>
<evidence type="ECO:0000256" key="2">
    <source>
        <dbReference type="ARBA" id="ARBA00023002"/>
    </source>
</evidence>
<dbReference type="InterPro" id="IPR036291">
    <property type="entry name" value="NAD(P)-bd_dom_sf"/>
</dbReference>
<dbReference type="STRING" id="463025.BAU08_01150"/>
<dbReference type="Proteomes" id="UP000092213">
    <property type="component" value="Chromosome"/>
</dbReference>
<organism evidence="6 8">
    <name type="scientific">Bordetella bronchialis</name>
    <dbReference type="NCBI Taxonomy" id="463025"/>
    <lineage>
        <taxon>Bacteria</taxon>
        <taxon>Pseudomonadati</taxon>
        <taxon>Pseudomonadota</taxon>
        <taxon>Betaproteobacteria</taxon>
        <taxon>Burkholderiales</taxon>
        <taxon>Alcaligenaceae</taxon>
        <taxon>Bordetella</taxon>
    </lineage>
</organism>
<dbReference type="Proteomes" id="UP000091897">
    <property type="component" value="Chromosome"/>
</dbReference>
<evidence type="ECO:0000256" key="3">
    <source>
        <dbReference type="RuleBase" id="RU000363"/>
    </source>
</evidence>
<keyword evidence="7" id="KW-1185">Reference proteome</keyword>
<reference evidence="7 8" key="1">
    <citation type="submission" date="2016-06" db="EMBL/GenBank/DDBJ databases">
        <title>Complete genome sequences of Bordetella bronchialis and Bordetella flabilis.</title>
        <authorList>
            <person name="LiPuma J.J."/>
            <person name="Spilker T."/>
        </authorList>
    </citation>
    <scope>NUCLEOTIDE SEQUENCE [LARGE SCALE GENOMIC DNA]</scope>
    <source>
        <strain evidence="6 8">AU17976</strain>
        <strain evidence="5 7">AU3182</strain>
    </source>
</reference>
<dbReference type="Pfam" id="PF00106">
    <property type="entry name" value="adh_short"/>
    <property type="match status" value="1"/>
</dbReference>
<dbReference type="GO" id="GO:0016020">
    <property type="term" value="C:membrane"/>
    <property type="evidence" value="ECO:0007669"/>
    <property type="project" value="TreeGrafter"/>
</dbReference>
<evidence type="ECO:0000313" key="8">
    <source>
        <dbReference type="Proteomes" id="UP000092213"/>
    </source>
</evidence>
<dbReference type="InterPro" id="IPR002347">
    <property type="entry name" value="SDR_fam"/>
</dbReference>
<evidence type="ECO:0000313" key="7">
    <source>
        <dbReference type="Proteomes" id="UP000091897"/>
    </source>
</evidence>
<dbReference type="GO" id="GO:0016491">
    <property type="term" value="F:oxidoreductase activity"/>
    <property type="evidence" value="ECO:0007669"/>
    <property type="project" value="UniProtKB-KW"/>
</dbReference>
<dbReference type="Gene3D" id="3.40.50.720">
    <property type="entry name" value="NAD(P)-binding Rossmann-like Domain"/>
    <property type="match status" value="1"/>
</dbReference>
<gene>
    <name evidence="5" type="ORF">BAU06_01160</name>
    <name evidence="6" type="ORF">BAU08_01150</name>
</gene>
<evidence type="ECO:0000313" key="5">
    <source>
        <dbReference type="EMBL" id="ANN69314.1"/>
    </source>
</evidence>
<proteinExistence type="inferred from homology"/>
<name>A0A193FQF7_9BORD</name>
<evidence type="ECO:0000256" key="1">
    <source>
        <dbReference type="ARBA" id="ARBA00006484"/>
    </source>
</evidence>
<keyword evidence="2" id="KW-0560">Oxidoreductase</keyword>